<dbReference type="EnsemblMetazoa" id="ASIC010795-RA">
    <property type="protein sequence ID" value="ASIC010795-PA"/>
    <property type="gene ID" value="ASIC010795"/>
</dbReference>
<sequence length="58" mass="6602">MPEDDPYAGKKQYNINHNYLVNAYKGPSALDGDELLLLILLAKSRVRLGALWRINLFV</sequence>
<keyword evidence="3" id="KW-1185">Reference proteome</keyword>
<protein>
    <submittedName>
        <fullName evidence="1 2">Uncharacterized protein</fullName>
    </submittedName>
</protein>
<evidence type="ECO:0000313" key="1">
    <source>
        <dbReference type="EMBL" id="KFB42927.1"/>
    </source>
</evidence>
<dbReference type="EMBL" id="KE525231">
    <property type="protein sequence ID" value="KFB42927.1"/>
    <property type="molecule type" value="Genomic_DNA"/>
</dbReference>
<evidence type="ECO:0000313" key="2">
    <source>
        <dbReference type="EnsemblMetazoa" id="ASIC010795-PA"/>
    </source>
</evidence>
<reference evidence="2" key="2">
    <citation type="submission" date="2020-05" db="UniProtKB">
        <authorList>
            <consortium name="EnsemblMetazoa"/>
        </authorList>
    </citation>
    <scope>IDENTIFICATION</scope>
</reference>
<gene>
    <name evidence="1" type="ORF">ZHAS_00010795</name>
</gene>
<proteinExistence type="predicted"/>
<evidence type="ECO:0000313" key="3">
    <source>
        <dbReference type="Proteomes" id="UP000030765"/>
    </source>
</evidence>
<organism evidence="1">
    <name type="scientific">Anopheles sinensis</name>
    <name type="common">Mosquito</name>
    <dbReference type="NCBI Taxonomy" id="74873"/>
    <lineage>
        <taxon>Eukaryota</taxon>
        <taxon>Metazoa</taxon>
        <taxon>Ecdysozoa</taxon>
        <taxon>Arthropoda</taxon>
        <taxon>Hexapoda</taxon>
        <taxon>Insecta</taxon>
        <taxon>Pterygota</taxon>
        <taxon>Neoptera</taxon>
        <taxon>Endopterygota</taxon>
        <taxon>Diptera</taxon>
        <taxon>Nematocera</taxon>
        <taxon>Culicoidea</taxon>
        <taxon>Culicidae</taxon>
        <taxon>Anophelinae</taxon>
        <taxon>Anopheles</taxon>
    </lineage>
</organism>
<dbReference type="EMBL" id="ATLV01018328">
    <property type="status" value="NOT_ANNOTATED_CDS"/>
    <property type="molecule type" value="Genomic_DNA"/>
</dbReference>
<dbReference type="AlphaFoldDB" id="A0A084VY83"/>
<reference evidence="1 3" key="1">
    <citation type="journal article" date="2014" name="BMC Genomics">
        <title>Genome sequence of Anopheles sinensis provides insight into genetics basis of mosquito competence for malaria parasites.</title>
        <authorList>
            <person name="Zhou D."/>
            <person name="Zhang D."/>
            <person name="Ding G."/>
            <person name="Shi L."/>
            <person name="Hou Q."/>
            <person name="Ye Y."/>
            <person name="Xu Y."/>
            <person name="Zhou H."/>
            <person name="Xiong C."/>
            <person name="Li S."/>
            <person name="Yu J."/>
            <person name="Hong S."/>
            <person name="Yu X."/>
            <person name="Zou P."/>
            <person name="Chen C."/>
            <person name="Chang X."/>
            <person name="Wang W."/>
            <person name="Lv Y."/>
            <person name="Sun Y."/>
            <person name="Ma L."/>
            <person name="Shen B."/>
            <person name="Zhu C."/>
        </authorList>
    </citation>
    <scope>NUCLEOTIDE SEQUENCE [LARGE SCALE GENOMIC DNA]</scope>
</reference>
<dbReference type="Proteomes" id="UP000030765">
    <property type="component" value="Unassembled WGS sequence"/>
</dbReference>
<name>A0A084VY83_ANOSI</name>
<dbReference type="VEuPathDB" id="VectorBase:ASIC010795"/>
<accession>A0A084VY83</accession>